<dbReference type="InterPro" id="IPR058982">
    <property type="entry name" value="Beta-barrel_AprE"/>
</dbReference>
<feature type="coiled-coil region" evidence="10">
    <location>
        <begin position="236"/>
        <end position="292"/>
    </location>
</feature>
<comment type="caution">
    <text evidence="13">The sequence shown here is derived from an EMBL/GenBank/DDBJ whole genome shotgun (WGS) entry which is preliminary data.</text>
</comment>
<dbReference type="Proteomes" id="UP000245631">
    <property type="component" value="Unassembled WGS sequence"/>
</dbReference>
<feature type="domain" description="AprE-like beta-barrel" evidence="12">
    <location>
        <begin position="327"/>
        <end position="416"/>
    </location>
</feature>
<dbReference type="AlphaFoldDB" id="A0A8E2W8N2"/>
<evidence type="ECO:0000256" key="7">
    <source>
        <dbReference type="ARBA" id="ARBA00022989"/>
    </source>
</evidence>
<dbReference type="EMBL" id="QGGH01000010">
    <property type="protein sequence ID" value="PWJ88691.1"/>
    <property type="molecule type" value="Genomic_DNA"/>
</dbReference>
<evidence type="ECO:0000256" key="9">
    <source>
        <dbReference type="RuleBase" id="RU365093"/>
    </source>
</evidence>
<reference evidence="13 14" key="1">
    <citation type="submission" date="2018-05" db="EMBL/GenBank/DDBJ databases">
        <title>Genomic Encyclopedia of Type Strains, Phase IV (KMG-IV): sequencing the most valuable type-strain genomes for metagenomic binning, comparative biology and taxonomic classification.</title>
        <authorList>
            <person name="Goeker M."/>
        </authorList>
    </citation>
    <scope>NUCLEOTIDE SEQUENCE [LARGE SCALE GENOMIC DNA]</scope>
    <source>
        <strain evidence="13 14">DSM 2626</strain>
    </source>
</reference>
<keyword evidence="3 9" id="KW-0813">Transport</keyword>
<evidence type="ECO:0000256" key="5">
    <source>
        <dbReference type="ARBA" id="ARBA00022519"/>
    </source>
</evidence>
<dbReference type="SUPFAM" id="SSF111369">
    <property type="entry name" value="HlyD-like secretion proteins"/>
    <property type="match status" value="2"/>
</dbReference>
<proteinExistence type="inferred from homology"/>
<keyword evidence="8 9" id="KW-0472">Membrane</keyword>
<dbReference type="InterPro" id="IPR058781">
    <property type="entry name" value="HH_AprE-like"/>
</dbReference>
<evidence type="ECO:0000256" key="3">
    <source>
        <dbReference type="ARBA" id="ARBA00022448"/>
    </source>
</evidence>
<evidence type="ECO:0000313" key="14">
    <source>
        <dbReference type="Proteomes" id="UP000245631"/>
    </source>
</evidence>
<feature type="domain" description="AprE-like long alpha-helical hairpin" evidence="11">
    <location>
        <begin position="95"/>
        <end position="284"/>
    </location>
</feature>
<evidence type="ECO:0000256" key="8">
    <source>
        <dbReference type="ARBA" id="ARBA00023136"/>
    </source>
</evidence>
<gene>
    <name evidence="13" type="ORF">C8D77_110158</name>
</gene>
<name>A0A8E2W8N2_RHILI</name>
<evidence type="ECO:0000313" key="13">
    <source>
        <dbReference type="EMBL" id="PWJ88691.1"/>
    </source>
</evidence>
<dbReference type="Pfam" id="PF25994">
    <property type="entry name" value="HH_AprE"/>
    <property type="match status" value="1"/>
</dbReference>
<dbReference type="InterPro" id="IPR050739">
    <property type="entry name" value="MFP"/>
</dbReference>
<dbReference type="InterPro" id="IPR006144">
    <property type="entry name" value="Secretion_HlyD_CS"/>
</dbReference>
<evidence type="ECO:0000259" key="11">
    <source>
        <dbReference type="Pfam" id="PF25994"/>
    </source>
</evidence>
<feature type="transmembrane region" description="Helical" evidence="9">
    <location>
        <begin position="21"/>
        <end position="39"/>
    </location>
</feature>
<organism evidence="13 14">
    <name type="scientific">Rhizobium loti</name>
    <name type="common">Mesorhizobium loti</name>
    <dbReference type="NCBI Taxonomy" id="381"/>
    <lineage>
        <taxon>Bacteria</taxon>
        <taxon>Pseudomonadati</taxon>
        <taxon>Pseudomonadota</taxon>
        <taxon>Alphaproteobacteria</taxon>
        <taxon>Hyphomicrobiales</taxon>
        <taxon>Phyllobacteriaceae</taxon>
        <taxon>Mesorhizobium</taxon>
    </lineage>
</organism>
<evidence type="ECO:0000256" key="1">
    <source>
        <dbReference type="ARBA" id="ARBA00004377"/>
    </source>
</evidence>
<dbReference type="Pfam" id="PF26002">
    <property type="entry name" value="Beta-barrel_AprE"/>
    <property type="match status" value="1"/>
</dbReference>
<keyword evidence="6 9" id="KW-0812">Transmembrane</keyword>
<dbReference type="RefSeq" id="WP_109670150.1">
    <property type="nucleotide sequence ID" value="NZ_QGGH01000010.1"/>
</dbReference>
<evidence type="ECO:0000256" key="4">
    <source>
        <dbReference type="ARBA" id="ARBA00022475"/>
    </source>
</evidence>
<sequence length="439" mass="48042">MTTAVFEWEKKIRSQIGTVALTGYGAIALLVGCFGYWAATAPLSGAAVAHGAISASGRNVRIQHLEGGIIHQTLIEEGDRVKAGQELILLDDTTAKTQVNRLSKQFVSLSAKAQRLISERDSATALELPESLRQSADDIELSNLIEEQRKEFVARLSRFNSEQDILNQRVSTLRESLVGLSAQRQAIESQLTIVADELKRKKALVDQGLTNHFEYTQIQRNQADLIGQAGSIESELASTRSQVVEAKEQIERSKTQRVEQAVSELAETRTSLADIEEQLAAAQAILSRTTVRSPTDGIIVSAVYSSPGAVVAPGEKVIEILPTGSSLIVEAKLSPRDIDSVHAGQSARLKLTALNTRLTPDVAATVINVSADRLMDENTHEPYYRAKLRITDDLPAPVTAEQLYPGMPVEAFISTGDRTFFEYLVRPVLDSFHRAFVER</sequence>
<keyword evidence="4 9" id="KW-1003">Cell membrane</keyword>
<keyword evidence="5 9" id="KW-0997">Cell inner membrane</keyword>
<dbReference type="GO" id="GO:0009306">
    <property type="term" value="P:protein secretion"/>
    <property type="evidence" value="ECO:0007669"/>
    <property type="project" value="InterPro"/>
</dbReference>
<evidence type="ECO:0000256" key="6">
    <source>
        <dbReference type="ARBA" id="ARBA00022692"/>
    </source>
</evidence>
<keyword evidence="7 9" id="KW-1133">Transmembrane helix</keyword>
<dbReference type="InterPro" id="IPR010129">
    <property type="entry name" value="T1SS_HlyD"/>
</dbReference>
<dbReference type="Gene3D" id="2.40.50.100">
    <property type="match status" value="2"/>
</dbReference>
<evidence type="ECO:0000256" key="10">
    <source>
        <dbReference type="SAM" id="Coils"/>
    </source>
</evidence>
<dbReference type="PRINTS" id="PR01490">
    <property type="entry name" value="RTXTOXIND"/>
</dbReference>
<dbReference type="NCBIfam" id="TIGR01843">
    <property type="entry name" value="type_I_hlyD"/>
    <property type="match status" value="1"/>
</dbReference>
<keyword evidence="10" id="KW-0175">Coiled coil</keyword>
<dbReference type="PROSITE" id="PS00543">
    <property type="entry name" value="HLYD_FAMILY"/>
    <property type="match status" value="1"/>
</dbReference>
<protein>
    <recommendedName>
        <fullName evidence="9">Membrane fusion protein (MFP) family protein</fullName>
    </recommendedName>
</protein>
<evidence type="ECO:0000259" key="12">
    <source>
        <dbReference type="Pfam" id="PF26002"/>
    </source>
</evidence>
<dbReference type="PANTHER" id="PTHR30386:SF17">
    <property type="entry name" value="ALKALINE PROTEASE SECRETION PROTEIN APRE"/>
    <property type="match status" value="1"/>
</dbReference>
<comment type="similarity">
    <text evidence="2 9">Belongs to the membrane fusion protein (MFP) (TC 8.A.1) family.</text>
</comment>
<accession>A0A8E2W8N2</accession>
<dbReference type="Gene3D" id="2.40.30.170">
    <property type="match status" value="1"/>
</dbReference>
<dbReference type="GO" id="GO:0005886">
    <property type="term" value="C:plasma membrane"/>
    <property type="evidence" value="ECO:0007669"/>
    <property type="project" value="UniProtKB-SubCell"/>
</dbReference>
<dbReference type="GeneID" id="61054770"/>
<comment type="subcellular location">
    <subcellularLocation>
        <location evidence="1 9">Cell inner membrane</location>
        <topology evidence="1 9">Single-pass membrane protein</topology>
    </subcellularLocation>
</comment>
<evidence type="ECO:0000256" key="2">
    <source>
        <dbReference type="ARBA" id="ARBA00009477"/>
    </source>
</evidence>
<dbReference type="PANTHER" id="PTHR30386">
    <property type="entry name" value="MEMBRANE FUSION SUBUNIT OF EMRAB-TOLC MULTIDRUG EFFLUX PUMP"/>
    <property type="match status" value="1"/>
</dbReference>